<dbReference type="RefSeq" id="WP_144934213.1">
    <property type="nucleotide sequence ID" value="NZ_JBHTIU010000048.1"/>
</dbReference>
<protein>
    <recommendedName>
        <fullName evidence="4">DUF2759 domain-containing protein</fullName>
    </recommendedName>
</protein>
<keyword evidence="1" id="KW-0472">Membrane</keyword>
<sequence>MFLAEGAEAAAQSTSTFTFFDIFVLIITVIIAIGLVRLLAAPRKNLFAIGFTVISLGVFVFMDIVMIKGWMG</sequence>
<gene>
    <name evidence="2" type="ORF">ACFQ03_15265</name>
</gene>
<evidence type="ECO:0000256" key="1">
    <source>
        <dbReference type="SAM" id="Phobius"/>
    </source>
</evidence>
<accession>A0ABW3DE45</accession>
<proteinExistence type="predicted"/>
<feature type="transmembrane region" description="Helical" evidence="1">
    <location>
        <begin position="46"/>
        <end position="67"/>
    </location>
</feature>
<feature type="transmembrane region" description="Helical" evidence="1">
    <location>
        <begin position="20"/>
        <end position="39"/>
    </location>
</feature>
<name>A0ABW3DE45_9BACL</name>
<keyword evidence="1" id="KW-1133">Transmembrane helix</keyword>
<comment type="caution">
    <text evidence="2">The sequence shown here is derived from an EMBL/GenBank/DDBJ whole genome shotgun (WGS) entry which is preliminary data.</text>
</comment>
<evidence type="ECO:0000313" key="3">
    <source>
        <dbReference type="Proteomes" id="UP001597120"/>
    </source>
</evidence>
<keyword evidence="3" id="KW-1185">Reference proteome</keyword>
<evidence type="ECO:0008006" key="4">
    <source>
        <dbReference type="Google" id="ProtNLM"/>
    </source>
</evidence>
<dbReference type="Proteomes" id="UP001597120">
    <property type="component" value="Unassembled WGS sequence"/>
</dbReference>
<keyword evidence="1" id="KW-0812">Transmembrane</keyword>
<dbReference type="EMBL" id="JBHTIU010000048">
    <property type="protein sequence ID" value="MFD0870514.1"/>
    <property type="molecule type" value="Genomic_DNA"/>
</dbReference>
<evidence type="ECO:0000313" key="2">
    <source>
        <dbReference type="EMBL" id="MFD0870514.1"/>
    </source>
</evidence>
<organism evidence="2 3">
    <name type="scientific">Paenibacillus residui</name>
    <dbReference type="NCBI Taxonomy" id="629724"/>
    <lineage>
        <taxon>Bacteria</taxon>
        <taxon>Bacillati</taxon>
        <taxon>Bacillota</taxon>
        <taxon>Bacilli</taxon>
        <taxon>Bacillales</taxon>
        <taxon>Paenibacillaceae</taxon>
        <taxon>Paenibacillus</taxon>
    </lineage>
</organism>
<reference evidence="3" key="1">
    <citation type="journal article" date="2019" name="Int. J. Syst. Evol. Microbiol.">
        <title>The Global Catalogue of Microorganisms (GCM) 10K type strain sequencing project: providing services to taxonomists for standard genome sequencing and annotation.</title>
        <authorList>
            <consortium name="The Broad Institute Genomics Platform"/>
            <consortium name="The Broad Institute Genome Sequencing Center for Infectious Disease"/>
            <person name="Wu L."/>
            <person name="Ma J."/>
        </authorList>
    </citation>
    <scope>NUCLEOTIDE SEQUENCE [LARGE SCALE GENOMIC DNA]</scope>
    <source>
        <strain evidence="3">CCUG 57263</strain>
    </source>
</reference>